<proteinExistence type="predicted"/>
<comment type="caution">
    <text evidence="1">The sequence shown here is derived from an EMBL/GenBank/DDBJ whole genome shotgun (WGS) entry which is preliminary data.</text>
</comment>
<sequence>EVLSEQARQLSNRKTNFRIPGYKSELFPGLISKSKKPQLFRFWAGGKTSPPRPPLHAHCVSRETPVLRVTLTDAIPVPASVEPRFY</sequence>
<reference evidence="1" key="1">
    <citation type="submission" date="2013-12" db="EMBL/GenBank/DDBJ databases">
        <title>A Varibaculum cambriense genome reconstructed from a premature infant gut community with otherwise low bacterial novelty that shifts toward anaerobic metabolism during the third week of life.</title>
        <authorList>
            <person name="Brown C.T."/>
            <person name="Sharon I."/>
            <person name="Thomas B.C."/>
            <person name="Castelle C.J."/>
            <person name="Morowitz M.J."/>
            <person name="Banfield J.F."/>
        </authorList>
    </citation>
    <scope>NUCLEOTIDE SEQUENCE</scope>
</reference>
<dbReference type="EMBL" id="AZMM01015530">
    <property type="protein sequence ID" value="ETJ29948.1"/>
    <property type="molecule type" value="Genomic_DNA"/>
</dbReference>
<organism evidence="1">
    <name type="scientific">human gut metagenome</name>
    <dbReference type="NCBI Taxonomy" id="408170"/>
    <lineage>
        <taxon>unclassified sequences</taxon>
        <taxon>metagenomes</taxon>
        <taxon>organismal metagenomes</taxon>
    </lineage>
</organism>
<accession>W1XHY9</accession>
<evidence type="ECO:0000313" key="1">
    <source>
        <dbReference type="EMBL" id="ETJ29948.1"/>
    </source>
</evidence>
<name>W1XHY9_9ZZZZ</name>
<protein>
    <submittedName>
        <fullName evidence="1">Uncharacterized protein</fullName>
    </submittedName>
</protein>
<dbReference type="AlphaFoldDB" id="W1XHY9"/>
<feature type="non-terminal residue" evidence="1">
    <location>
        <position position="86"/>
    </location>
</feature>
<gene>
    <name evidence="1" type="ORF">Q604_UNBC15530G0001</name>
</gene>
<feature type="non-terminal residue" evidence="1">
    <location>
        <position position="1"/>
    </location>
</feature>